<dbReference type="AlphaFoldDB" id="A0A7J0DUQ8"/>
<dbReference type="Proteomes" id="UP000585474">
    <property type="component" value="Unassembled WGS sequence"/>
</dbReference>
<evidence type="ECO:0000313" key="1">
    <source>
        <dbReference type="EMBL" id="GFS42955.1"/>
    </source>
</evidence>
<sequence length="154" mass="17670">MPRRNLRATWLALRPMRVSPAFFEVIPPREGTSANPRVILELEASVMDNPVVAVVLGSSLADHTREMRDEELRKFKEEYYVSMERHEKEMAEMRRKEALSKTLVIDEFKSLDEYKEVVEGAASSYFGEGFDLCKNQIGTLYPNLVSKISRSIPT</sequence>
<gene>
    <name evidence="1" type="ORF">Acr_00g0082790</name>
</gene>
<proteinExistence type="predicted"/>
<protein>
    <submittedName>
        <fullName evidence="1">Uncharacterized protein</fullName>
    </submittedName>
</protein>
<accession>A0A7J0DUQ8</accession>
<keyword evidence="2" id="KW-1185">Reference proteome</keyword>
<evidence type="ECO:0000313" key="2">
    <source>
        <dbReference type="Proteomes" id="UP000585474"/>
    </source>
</evidence>
<dbReference type="EMBL" id="BJWL01000409">
    <property type="protein sequence ID" value="GFS42955.1"/>
    <property type="molecule type" value="Genomic_DNA"/>
</dbReference>
<comment type="caution">
    <text evidence="1">The sequence shown here is derived from an EMBL/GenBank/DDBJ whole genome shotgun (WGS) entry which is preliminary data.</text>
</comment>
<name>A0A7J0DUQ8_9ERIC</name>
<organism evidence="1 2">
    <name type="scientific">Actinidia rufa</name>
    <dbReference type="NCBI Taxonomy" id="165716"/>
    <lineage>
        <taxon>Eukaryota</taxon>
        <taxon>Viridiplantae</taxon>
        <taxon>Streptophyta</taxon>
        <taxon>Embryophyta</taxon>
        <taxon>Tracheophyta</taxon>
        <taxon>Spermatophyta</taxon>
        <taxon>Magnoliopsida</taxon>
        <taxon>eudicotyledons</taxon>
        <taxon>Gunneridae</taxon>
        <taxon>Pentapetalae</taxon>
        <taxon>asterids</taxon>
        <taxon>Ericales</taxon>
        <taxon>Actinidiaceae</taxon>
        <taxon>Actinidia</taxon>
    </lineage>
</organism>
<reference evidence="2" key="1">
    <citation type="submission" date="2019-07" db="EMBL/GenBank/DDBJ databases">
        <title>De Novo Assembly of kiwifruit Actinidia rufa.</title>
        <authorList>
            <person name="Sugita-Konishi S."/>
            <person name="Sato K."/>
            <person name="Mori E."/>
            <person name="Abe Y."/>
            <person name="Kisaki G."/>
            <person name="Hamano K."/>
            <person name="Suezawa K."/>
            <person name="Otani M."/>
            <person name="Fukuda T."/>
            <person name="Manabe T."/>
            <person name="Gomi K."/>
            <person name="Tabuchi M."/>
            <person name="Akimitsu K."/>
            <person name="Kataoka I."/>
        </authorList>
    </citation>
    <scope>NUCLEOTIDE SEQUENCE [LARGE SCALE GENOMIC DNA]</scope>
    <source>
        <strain evidence="2">cv. Fuchu</strain>
    </source>
</reference>